<dbReference type="GO" id="GO:0003677">
    <property type="term" value="F:DNA binding"/>
    <property type="evidence" value="ECO:0007669"/>
    <property type="project" value="UniProtKB-KW"/>
</dbReference>
<dbReference type="NCBIfam" id="TIGR00738">
    <property type="entry name" value="rrf2_super"/>
    <property type="match status" value="1"/>
</dbReference>
<dbReference type="InterPro" id="IPR000944">
    <property type="entry name" value="Tscrpt_reg_Rrf2"/>
</dbReference>
<dbReference type="RefSeq" id="WP_123741144.1">
    <property type="nucleotide sequence ID" value="NZ_RJKM01000001.1"/>
</dbReference>
<evidence type="ECO:0000256" key="1">
    <source>
        <dbReference type="ARBA" id="ARBA00023125"/>
    </source>
</evidence>
<dbReference type="OrthoDB" id="9795923at2"/>
<dbReference type="GO" id="GO:0003700">
    <property type="term" value="F:DNA-binding transcription factor activity"/>
    <property type="evidence" value="ECO:0007669"/>
    <property type="project" value="TreeGrafter"/>
</dbReference>
<dbReference type="PANTHER" id="PTHR33221">
    <property type="entry name" value="WINGED HELIX-TURN-HELIX TRANSCRIPTIONAL REGULATOR, RRF2 FAMILY"/>
    <property type="match status" value="1"/>
</dbReference>
<protein>
    <submittedName>
        <fullName evidence="3">BadM/Rrf2 family transcriptional regulator</fullName>
    </submittedName>
</protein>
<sequence>MYLIRSTDIALRVVMLLATDGGRLTVDRLADALDVPRHHMAKVVQRLQRHGFVATSRGRAGGVGVPPAVLETSVGAVVRALEGDSEVVDCDGPPCPLRGGCHLRGALRAAQLAFLAVLDDVTVRALVAEPAGPVLLDLVPHRAGGAR</sequence>
<dbReference type="EMBL" id="RJKM01000001">
    <property type="protein sequence ID" value="ROP34907.1"/>
    <property type="molecule type" value="Genomic_DNA"/>
</dbReference>
<comment type="cofactor">
    <cofactor evidence="2">
        <name>[2Fe-2S] cluster</name>
        <dbReference type="ChEBI" id="CHEBI:190135"/>
    </cofactor>
</comment>
<dbReference type="Proteomes" id="UP000268727">
    <property type="component" value="Unassembled WGS sequence"/>
</dbReference>
<keyword evidence="4" id="KW-1185">Reference proteome</keyword>
<gene>
    <name evidence="3" type="ORF">EDD40_0112</name>
</gene>
<dbReference type="PROSITE" id="PS51197">
    <property type="entry name" value="HTH_RRF2_2"/>
    <property type="match status" value="1"/>
</dbReference>
<name>A0A3N1GXF6_9PSEU</name>
<accession>A0A3N1GXF6</accession>
<evidence type="ECO:0000256" key="2">
    <source>
        <dbReference type="ARBA" id="ARBA00034078"/>
    </source>
</evidence>
<dbReference type="PANTHER" id="PTHR33221:SF4">
    <property type="entry name" value="HTH-TYPE TRANSCRIPTIONAL REPRESSOR NSRR"/>
    <property type="match status" value="1"/>
</dbReference>
<evidence type="ECO:0000313" key="4">
    <source>
        <dbReference type="Proteomes" id="UP000268727"/>
    </source>
</evidence>
<dbReference type="InterPro" id="IPR036388">
    <property type="entry name" value="WH-like_DNA-bd_sf"/>
</dbReference>
<dbReference type="AlphaFoldDB" id="A0A3N1GXF6"/>
<dbReference type="Gene3D" id="1.10.10.10">
    <property type="entry name" value="Winged helix-like DNA-binding domain superfamily/Winged helix DNA-binding domain"/>
    <property type="match status" value="1"/>
</dbReference>
<reference evidence="3 4" key="1">
    <citation type="submission" date="2018-11" db="EMBL/GenBank/DDBJ databases">
        <title>Sequencing the genomes of 1000 actinobacteria strains.</title>
        <authorList>
            <person name="Klenk H.-P."/>
        </authorList>
    </citation>
    <scope>NUCLEOTIDE SEQUENCE [LARGE SCALE GENOMIC DNA]</scope>
    <source>
        <strain evidence="3 4">DSM 44231</strain>
    </source>
</reference>
<keyword evidence="1" id="KW-0238">DNA-binding</keyword>
<dbReference type="InterPro" id="IPR036390">
    <property type="entry name" value="WH_DNA-bd_sf"/>
</dbReference>
<dbReference type="GO" id="GO:0005829">
    <property type="term" value="C:cytosol"/>
    <property type="evidence" value="ECO:0007669"/>
    <property type="project" value="TreeGrafter"/>
</dbReference>
<organism evidence="3 4">
    <name type="scientific">Saccharothrix texasensis</name>
    <dbReference type="NCBI Taxonomy" id="103734"/>
    <lineage>
        <taxon>Bacteria</taxon>
        <taxon>Bacillati</taxon>
        <taxon>Actinomycetota</taxon>
        <taxon>Actinomycetes</taxon>
        <taxon>Pseudonocardiales</taxon>
        <taxon>Pseudonocardiaceae</taxon>
        <taxon>Saccharothrix</taxon>
    </lineage>
</organism>
<proteinExistence type="predicted"/>
<dbReference type="Pfam" id="PF02082">
    <property type="entry name" value="Rrf2"/>
    <property type="match status" value="1"/>
</dbReference>
<evidence type="ECO:0000313" key="3">
    <source>
        <dbReference type="EMBL" id="ROP34907.1"/>
    </source>
</evidence>
<comment type="caution">
    <text evidence="3">The sequence shown here is derived from an EMBL/GenBank/DDBJ whole genome shotgun (WGS) entry which is preliminary data.</text>
</comment>
<dbReference type="SUPFAM" id="SSF46785">
    <property type="entry name" value="Winged helix' DNA-binding domain"/>
    <property type="match status" value="1"/>
</dbReference>